<evidence type="ECO:0000256" key="1">
    <source>
        <dbReference type="ARBA" id="ARBA00010062"/>
    </source>
</evidence>
<dbReference type="Proteomes" id="UP001265700">
    <property type="component" value="Unassembled WGS sequence"/>
</dbReference>
<feature type="domain" description="Leucine-binding protein" evidence="4">
    <location>
        <begin position="24"/>
        <end position="356"/>
    </location>
</feature>
<name>A0ABU1WMN3_9BURK</name>
<evidence type="ECO:0000313" key="5">
    <source>
        <dbReference type="EMBL" id="MDR7150552.1"/>
    </source>
</evidence>
<dbReference type="CDD" id="cd06326">
    <property type="entry name" value="PBP1_ABC_ligand_binding-like"/>
    <property type="match status" value="1"/>
</dbReference>
<evidence type="ECO:0000313" key="6">
    <source>
        <dbReference type="Proteomes" id="UP001265700"/>
    </source>
</evidence>
<organism evidence="5 6">
    <name type="scientific">Hydrogenophaga palleronii</name>
    <dbReference type="NCBI Taxonomy" id="65655"/>
    <lineage>
        <taxon>Bacteria</taxon>
        <taxon>Pseudomonadati</taxon>
        <taxon>Pseudomonadota</taxon>
        <taxon>Betaproteobacteria</taxon>
        <taxon>Burkholderiales</taxon>
        <taxon>Comamonadaceae</taxon>
        <taxon>Hydrogenophaga</taxon>
    </lineage>
</organism>
<keyword evidence="2 3" id="KW-0732">Signal</keyword>
<accession>A0ABU1WMN3</accession>
<evidence type="ECO:0000256" key="2">
    <source>
        <dbReference type="ARBA" id="ARBA00022729"/>
    </source>
</evidence>
<keyword evidence="6" id="KW-1185">Reference proteome</keyword>
<dbReference type="InterPro" id="IPR028082">
    <property type="entry name" value="Peripla_BP_I"/>
</dbReference>
<dbReference type="Pfam" id="PF13458">
    <property type="entry name" value="Peripla_BP_6"/>
    <property type="match status" value="1"/>
</dbReference>
<dbReference type="InterPro" id="IPR028081">
    <property type="entry name" value="Leu-bd"/>
</dbReference>
<evidence type="ECO:0000259" key="4">
    <source>
        <dbReference type="Pfam" id="PF13458"/>
    </source>
</evidence>
<gene>
    <name evidence="5" type="ORF">J2W49_002510</name>
</gene>
<reference evidence="5 6" key="1">
    <citation type="submission" date="2023-07" db="EMBL/GenBank/DDBJ databases">
        <title>Sorghum-associated microbial communities from plants grown in Nebraska, USA.</title>
        <authorList>
            <person name="Schachtman D."/>
        </authorList>
    </citation>
    <scope>NUCLEOTIDE SEQUENCE [LARGE SCALE GENOMIC DNA]</scope>
    <source>
        <strain evidence="5 6">4249</strain>
    </source>
</reference>
<feature type="signal peptide" evidence="3">
    <location>
        <begin position="1"/>
        <end position="18"/>
    </location>
</feature>
<dbReference type="PANTHER" id="PTHR47235">
    <property type="entry name" value="BLR6548 PROTEIN"/>
    <property type="match status" value="1"/>
</dbReference>
<comment type="caution">
    <text evidence="5">The sequence shown here is derived from an EMBL/GenBank/DDBJ whole genome shotgun (WGS) entry which is preliminary data.</text>
</comment>
<dbReference type="SUPFAM" id="SSF53822">
    <property type="entry name" value="Periplasmic binding protein-like I"/>
    <property type="match status" value="1"/>
</dbReference>
<proteinExistence type="inferred from homology"/>
<feature type="chain" id="PRO_5046119496" evidence="3">
    <location>
        <begin position="19"/>
        <end position="372"/>
    </location>
</feature>
<evidence type="ECO:0000256" key="3">
    <source>
        <dbReference type="SAM" id="SignalP"/>
    </source>
</evidence>
<sequence>MFSVLALLVGVSAHASNAGVTANEIRLGASAVLSGPLGPQTADYGAGSRLLFDAVNEAGGIHGRKISYVTLDDGFDPARTVENTRKLIEENKVFMIYNNTGTAQTAAILPLVKASRTIVFGPVTGASSFRDNFNPLMFHVRASYGNEARRILSQIKQMGISRVGVFYQDDGFGKALLGELKRASESEGVPFAVEVSVDPKQPDFAAAAATMAKAQPQAVVLGTAGSTFTSFIKAVHASGAKPTFYGFSVASLDVINRELKDKARGVILAQIMPSLRSATVPVVAEYLELLKKKSPEAIPSASQFEGFVHARLLVEGLRRTGRDLSTESFTRTMQNVGEIAFGPFRARYAPESHNGSSYVELAIIGGDGQLRY</sequence>
<dbReference type="PANTHER" id="PTHR47235:SF1">
    <property type="entry name" value="BLR6548 PROTEIN"/>
    <property type="match status" value="1"/>
</dbReference>
<comment type="similarity">
    <text evidence="1">Belongs to the leucine-binding protein family.</text>
</comment>
<protein>
    <submittedName>
        <fullName evidence="5">ABC-type branched-subunit amino acid transport system substrate-binding protein</fullName>
    </submittedName>
</protein>
<dbReference type="EMBL" id="JAVDWU010000004">
    <property type="protein sequence ID" value="MDR7150552.1"/>
    <property type="molecule type" value="Genomic_DNA"/>
</dbReference>
<dbReference type="Gene3D" id="3.40.50.2300">
    <property type="match status" value="2"/>
</dbReference>